<dbReference type="InterPro" id="IPR009057">
    <property type="entry name" value="Homeodomain-like_sf"/>
</dbReference>
<dbReference type="PRINTS" id="PR00455">
    <property type="entry name" value="HTHTETR"/>
</dbReference>
<dbReference type="InterPro" id="IPR036271">
    <property type="entry name" value="Tet_transcr_reg_TetR-rel_C_sf"/>
</dbReference>
<evidence type="ECO:0000256" key="4">
    <source>
        <dbReference type="PROSITE-ProRule" id="PRU00335"/>
    </source>
</evidence>
<evidence type="ECO:0000256" key="2">
    <source>
        <dbReference type="ARBA" id="ARBA00023125"/>
    </source>
</evidence>
<evidence type="ECO:0000313" key="7">
    <source>
        <dbReference type="Proteomes" id="UP000297900"/>
    </source>
</evidence>
<evidence type="ECO:0000256" key="1">
    <source>
        <dbReference type="ARBA" id="ARBA00023015"/>
    </source>
</evidence>
<sequence length="239" mass="26992">MHFLQSKRRRLFFISFLQTDRRSVIIWINLVTIGKVVVMSPPTTDSLQRLLTATERIIAQKGCQSTTMQDIMSDTGLSKGAIYHYVKSKEELFGLVLQARLEFINKRFYASVSEAGGLHGPLQVIAQGLQESHHPENVMNRILLYLLSQQDKSGISDILKQFNDRFIAASTEWIKLGQQYGVIVSTIDARKTAEHFNVLSYGLRVRNMILGTENLLSGSSKFGDEDYYAIMKTILQGGN</sequence>
<feature type="domain" description="HTH tetR-type" evidence="5">
    <location>
        <begin position="44"/>
        <end position="104"/>
    </location>
</feature>
<dbReference type="SUPFAM" id="SSF46689">
    <property type="entry name" value="Homeodomain-like"/>
    <property type="match status" value="1"/>
</dbReference>
<comment type="caution">
    <text evidence="6">The sequence shown here is derived from an EMBL/GenBank/DDBJ whole genome shotgun (WGS) entry which is preliminary data.</text>
</comment>
<name>A0A4Y8LTK4_9BACL</name>
<proteinExistence type="predicted"/>
<keyword evidence="3" id="KW-0804">Transcription</keyword>
<dbReference type="GO" id="GO:0003677">
    <property type="term" value="F:DNA binding"/>
    <property type="evidence" value="ECO:0007669"/>
    <property type="project" value="UniProtKB-UniRule"/>
</dbReference>
<dbReference type="Proteomes" id="UP000297900">
    <property type="component" value="Unassembled WGS sequence"/>
</dbReference>
<dbReference type="OrthoDB" id="9814703at2"/>
<dbReference type="InterPro" id="IPR001647">
    <property type="entry name" value="HTH_TetR"/>
</dbReference>
<keyword evidence="7" id="KW-1185">Reference proteome</keyword>
<evidence type="ECO:0000259" key="5">
    <source>
        <dbReference type="PROSITE" id="PS50977"/>
    </source>
</evidence>
<keyword evidence="2 4" id="KW-0238">DNA-binding</keyword>
<organism evidence="6 7">
    <name type="scientific">Cohnella luojiensis</name>
    <dbReference type="NCBI Taxonomy" id="652876"/>
    <lineage>
        <taxon>Bacteria</taxon>
        <taxon>Bacillati</taxon>
        <taxon>Bacillota</taxon>
        <taxon>Bacilli</taxon>
        <taxon>Bacillales</taxon>
        <taxon>Paenibacillaceae</taxon>
        <taxon>Cohnella</taxon>
    </lineage>
</organism>
<gene>
    <name evidence="6" type="ORF">E2980_16505</name>
</gene>
<accession>A0A4Y8LTK4</accession>
<protein>
    <submittedName>
        <fullName evidence="6">TetR/AcrR family transcriptional regulator</fullName>
    </submittedName>
</protein>
<reference evidence="6 7" key="1">
    <citation type="submission" date="2019-03" db="EMBL/GenBank/DDBJ databases">
        <title>Cohnella endophytica sp. nov., a novel endophytic bacterium isolated from bark of Sonneratia apetala.</title>
        <authorList>
            <person name="Tuo L."/>
        </authorList>
    </citation>
    <scope>NUCLEOTIDE SEQUENCE [LARGE SCALE GENOMIC DNA]</scope>
    <source>
        <strain evidence="6 7">CCTCC AB 208254</strain>
    </source>
</reference>
<dbReference type="PROSITE" id="PS50977">
    <property type="entry name" value="HTH_TETR_2"/>
    <property type="match status" value="1"/>
</dbReference>
<dbReference type="PANTHER" id="PTHR47506:SF6">
    <property type="entry name" value="HTH-TYPE TRANSCRIPTIONAL REPRESSOR NEMR"/>
    <property type="match status" value="1"/>
</dbReference>
<keyword evidence="1" id="KW-0805">Transcription regulation</keyword>
<dbReference type="AlphaFoldDB" id="A0A4Y8LTK4"/>
<dbReference type="PANTHER" id="PTHR47506">
    <property type="entry name" value="TRANSCRIPTIONAL REGULATORY PROTEIN"/>
    <property type="match status" value="1"/>
</dbReference>
<dbReference type="SUPFAM" id="SSF48498">
    <property type="entry name" value="Tetracyclin repressor-like, C-terminal domain"/>
    <property type="match status" value="1"/>
</dbReference>
<evidence type="ECO:0000313" key="6">
    <source>
        <dbReference type="EMBL" id="TFE24239.1"/>
    </source>
</evidence>
<dbReference type="Gene3D" id="1.10.357.10">
    <property type="entry name" value="Tetracycline Repressor, domain 2"/>
    <property type="match status" value="1"/>
</dbReference>
<evidence type="ECO:0000256" key="3">
    <source>
        <dbReference type="ARBA" id="ARBA00023163"/>
    </source>
</evidence>
<feature type="DNA-binding region" description="H-T-H motif" evidence="4">
    <location>
        <begin position="67"/>
        <end position="86"/>
    </location>
</feature>
<dbReference type="EMBL" id="SOMN01000027">
    <property type="protein sequence ID" value="TFE24239.1"/>
    <property type="molecule type" value="Genomic_DNA"/>
</dbReference>
<dbReference type="Pfam" id="PF00440">
    <property type="entry name" value="TetR_N"/>
    <property type="match status" value="1"/>
</dbReference>